<reference evidence="3" key="1">
    <citation type="journal article" date="2019" name="Int. J. Syst. Evol. Microbiol.">
        <title>The Global Catalogue of Microorganisms (GCM) 10K type strain sequencing project: providing services to taxonomists for standard genome sequencing and annotation.</title>
        <authorList>
            <consortium name="The Broad Institute Genomics Platform"/>
            <consortium name="The Broad Institute Genome Sequencing Center for Infectious Disease"/>
            <person name="Wu L."/>
            <person name="Ma J."/>
        </authorList>
    </citation>
    <scope>NUCLEOTIDE SEQUENCE [LARGE SCALE GENOMIC DNA]</scope>
    <source>
        <strain evidence="3">JCM 10977</strain>
    </source>
</reference>
<evidence type="ECO:0000313" key="3">
    <source>
        <dbReference type="Proteomes" id="UP001500542"/>
    </source>
</evidence>
<evidence type="ECO:0000313" key="2">
    <source>
        <dbReference type="EMBL" id="GAA0925848.1"/>
    </source>
</evidence>
<keyword evidence="3" id="KW-1185">Reference proteome</keyword>
<gene>
    <name evidence="2" type="ORF">GCM10009554_05630</name>
</gene>
<evidence type="ECO:0000256" key="1">
    <source>
        <dbReference type="SAM" id="MobiDB-lite"/>
    </source>
</evidence>
<comment type="caution">
    <text evidence="2">The sequence shown here is derived from an EMBL/GenBank/DDBJ whole genome shotgun (WGS) entry which is preliminary data.</text>
</comment>
<protein>
    <submittedName>
        <fullName evidence="2">Uncharacterized protein</fullName>
    </submittedName>
</protein>
<accession>A0ABP3ZRD9</accession>
<feature type="compositionally biased region" description="Polar residues" evidence="1">
    <location>
        <begin position="15"/>
        <end position="47"/>
    </location>
</feature>
<dbReference type="EMBL" id="BAAAHK010000002">
    <property type="protein sequence ID" value="GAA0925848.1"/>
    <property type="molecule type" value="Genomic_DNA"/>
</dbReference>
<feature type="region of interest" description="Disordered" evidence="1">
    <location>
        <begin position="1"/>
        <end position="80"/>
    </location>
</feature>
<organism evidence="2 3">
    <name type="scientific">Kribbella koreensis</name>
    <dbReference type="NCBI Taxonomy" id="57909"/>
    <lineage>
        <taxon>Bacteria</taxon>
        <taxon>Bacillati</taxon>
        <taxon>Actinomycetota</taxon>
        <taxon>Actinomycetes</taxon>
        <taxon>Propionibacteriales</taxon>
        <taxon>Kribbellaceae</taxon>
        <taxon>Kribbella</taxon>
    </lineage>
</organism>
<sequence length="80" mass="8097">MSAKLPKPTNFGADNPSQFVSDNQNPCSAGQNTHTASTANGTKTNARINGDTRQGRRSARPDPAGALGGDSGSTVVAVTP</sequence>
<dbReference type="Proteomes" id="UP001500542">
    <property type="component" value="Unassembled WGS sequence"/>
</dbReference>
<proteinExistence type="predicted"/>
<name>A0ABP3ZRD9_9ACTN</name>